<keyword evidence="4" id="KW-0949">S-adenosyl-L-methionine</keyword>
<evidence type="ECO:0000256" key="7">
    <source>
        <dbReference type="ARBA" id="ARBA00023004"/>
    </source>
</evidence>
<evidence type="ECO:0000256" key="8">
    <source>
        <dbReference type="ARBA" id="ARBA00023014"/>
    </source>
</evidence>
<dbReference type="PROSITE" id="PS51918">
    <property type="entry name" value="RADICAL_SAM"/>
    <property type="match status" value="1"/>
</dbReference>
<dbReference type="PROSITE" id="PS01087">
    <property type="entry name" value="RADICAL_ACTIVATING"/>
    <property type="match status" value="1"/>
</dbReference>
<comment type="caution">
    <text evidence="10">The sequence shown here is derived from an EMBL/GenBank/DDBJ whole genome shotgun (WGS) entry which is preliminary data.</text>
</comment>
<sequence>MNEQMEKDLQTRGRIFDIQRYSIHDGNGIRTIVFLKGCVLRCRWCCNPESQRYEIETMTVQGKPKTIGQDVTVAEVMETVEKDRPYYRRTGGGLTLSGGESLCQPDFALALLRTAKLRGLTTALESMGCAKYEVIAKILPWLDQYLLDIKHMNPAKHKEFTGSSNELMLENAKKIADSGLTELSIRVPVIPTFNDTPEEIRAIARYTAALKNVKRLHLLPYHRLGQDKYEGLGREYSMKEILPPGNEQMERLLDAARSAAGGVECQIGG</sequence>
<dbReference type="EMBL" id="SGXF01000001">
    <property type="protein sequence ID" value="RZT02047.1"/>
    <property type="molecule type" value="Genomic_DNA"/>
</dbReference>
<reference evidence="10 11" key="1">
    <citation type="submission" date="2019-02" db="EMBL/GenBank/DDBJ databases">
        <title>Genomic Encyclopedia of Type Strains, Phase IV (KMG-IV): sequencing the most valuable type-strain genomes for metagenomic binning, comparative biology and taxonomic classification.</title>
        <authorList>
            <person name="Goeker M."/>
        </authorList>
    </citation>
    <scope>NUCLEOTIDE SEQUENCE [LARGE SCALE GENOMIC DNA]</scope>
    <source>
        <strain evidence="10 11">DSM 29486</strain>
    </source>
</reference>
<accession>A0A4V2F836</accession>
<evidence type="ECO:0000256" key="6">
    <source>
        <dbReference type="ARBA" id="ARBA00023002"/>
    </source>
</evidence>
<dbReference type="NCBIfam" id="TIGR02494">
    <property type="entry name" value="PFLE_PFLC"/>
    <property type="match status" value="1"/>
</dbReference>
<evidence type="ECO:0000313" key="10">
    <source>
        <dbReference type="EMBL" id="RZT02047.1"/>
    </source>
</evidence>
<dbReference type="GO" id="GO:0016491">
    <property type="term" value="F:oxidoreductase activity"/>
    <property type="evidence" value="ECO:0007669"/>
    <property type="project" value="UniProtKB-KW"/>
</dbReference>
<evidence type="ECO:0000256" key="2">
    <source>
        <dbReference type="ARBA" id="ARBA00009777"/>
    </source>
</evidence>
<evidence type="ECO:0000256" key="1">
    <source>
        <dbReference type="ARBA" id="ARBA00001966"/>
    </source>
</evidence>
<comment type="similarity">
    <text evidence="2">Belongs to the organic radical-activating enzymes family.</text>
</comment>
<dbReference type="SFLD" id="SFLDG01066">
    <property type="entry name" value="organic_radical-activating_enz"/>
    <property type="match status" value="1"/>
</dbReference>
<dbReference type="InterPro" id="IPR013785">
    <property type="entry name" value="Aldolase_TIM"/>
</dbReference>
<dbReference type="InterPro" id="IPR034457">
    <property type="entry name" value="Organic_radical-activating"/>
</dbReference>
<evidence type="ECO:0000256" key="4">
    <source>
        <dbReference type="ARBA" id="ARBA00022691"/>
    </source>
</evidence>
<dbReference type="InterPro" id="IPR058240">
    <property type="entry name" value="rSAM_sf"/>
</dbReference>
<evidence type="ECO:0000256" key="5">
    <source>
        <dbReference type="ARBA" id="ARBA00022723"/>
    </source>
</evidence>
<keyword evidence="3" id="KW-0004">4Fe-4S</keyword>
<keyword evidence="6" id="KW-0560">Oxidoreductase</keyword>
<dbReference type="InterPro" id="IPR001989">
    <property type="entry name" value="Radical_activat_CS"/>
</dbReference>
<keyword evidence="7" id="KW-0408">Iron</keyword>
<feature type="domain" description="Radical SAM core" evidence="9">
    <location>
        <begin position="24"/>
        <end position="264"/>
    </location>
</feature>
<dbReference type="GO" id="GO:0016829">
    <property type="term" value="F:lyase activity"/>
    <property type="evidence" value="ECO:0007669"/>
    <property type="project" value="UniProtKB-KW"/>
</dbReference>
<evidence type="ECO:0000259" key="9">
    <source>
        <dbReference type="PROSITE" id="PS51918"/>
    </source>
</evidence>
<dbReference type="PANTHER" id="PTHR30352:SF4">
    <property type="entry name" value="PYRUVATE FORMATE-LYASE 2-ACTIVATING ENZYME"/>
    <property type="match status" value="1"/>
</dbReference>
<dbReference type="GO" id="GO:0051539">
    <property type="term" value="F:4 iron, 4 sulfur cluster binding"/>
    <property type="evidence" value="ECO:0007669"/>
    <property type="project" value="UniProtKB-KW"/>
</dbReference>
<comment type="cofactor">
    <cofactor evidence="1">
        <name>[4Fe-4S] cluster</name>
        <dbReference type="ChEBI" id="CHEBI:49883"/>
    </cofactor>
</comment>
<dbReference type="Gene3D" id="3.20.20.70">
    <property type="entry name" value="Aldolase class I"/>
    <property type="match status" value="1"/>
</dbReference>
<dbReference type="AlphaFoldDB" id="A0A4V2F836"/>
<protein>
    <submittedName>
        <fullName evidence="10">Pyruvate formate lyase activating enzyme</fullName>
    </submittedName>
</protein>
<dbReference type="InterPro" id="IPR007197">
    <property type="entry name" value="rSAM"/>
</dbReference>
<proteinExistence type="inferred from homology"/>
<keyword evidence="10" id="KW-0456">Lyase</keyword>
<keyword evidence="11" id="KW-1185">Reference proteome</keyword>
<keyword evidence="5" id="KW-0479">Metal-binding</keyword>
<organism evidence="10 11">
    <name type="scientific">Cuneatibacter caecimuris</name>
    <dbReference type="NCBI Taxonomy" id="1796618"/>
    <lineage>
        <taxon>Bacteria</taxon>
        <taxon>Bacillati</taxon>
        <taxon>Bacillota</taxon>
        <taxon>Clostridia</taxon>
        <taxon>Lachnospirales</taxon>
        <taxon>Lachnospiraceae</taxon>
        <taxon>Cuneatibacter</taxon>
    </lineage>
</organism>
<dbReference type="PIRSF" id="PIRSF000371">
    <property type="entry name" value="PFL_act_enz"/>
    <property type="match status" value="1"/>
</dbReference>
<dbReference type="SFLD" id="SFLDS00029">
    <property type="entry name" value="Radical_SAM"/>
    <property type="match status" value="1"/>
</dbReference>
<evidence type="ECO:0000313" key="11">
    <source>
        <dbReference type="Proteomes" id="UP000292927"/>
    </source>
</evidence>
<dbReference type="SUPFAM" id="SSF102114">
    <property type="entry name" value="Radical SAM enzymes"/>
    <property type="match status" value="1"/>
</dbReference>
<dbReference type="Pfam" id="PF04055">
    <property type="entry name" value="Radical_SAM"/>
    <property type="match status" value="1"/>
</dbReference>
<gene>
    <name evidence="10" type="ORF">EV209_0151</name>
</gene>
<dbReference type="InterPro" id="IPR012839">
    <property type="entry name" value="Organic_radical_activase"/>
</dbReference>
<evidence type="ECO:0000256" key="3">
    <source>
        <dbReference type="ARBA" id="ARBA00022485"/>
    </source>
</evidence>
<keyword evidence="8" id="KW-0411">Iron-sulfur</keyword>
<dbReference type="GO" id="GO:0046872">
    <property type="term" value="F:metal ion binding"/>
    <property type="evidence" value="ECO:0007669"/>
    <property type="project" value="UniProtKB-KW"/>
</dbReference>
<dbReference type="Proteomes" id="UP000292927">
    <property type="component" value="Unassembled WGS sequence"/>
</dbReference>
<name>A0A4V2F836_9FIRM</name>
<dbReference type="PANTHER" id="PTHR30352">
    <property type="entry name" value="PYRUVATE FORMATE-LYASE-ACTIVATING ENZYME"/>
    <property type="match status" value="1"/>
</dbReference>
<keyword evidence="10" id="KW-0670">Pyruvate</keyword>